<proteinExistence type="predicted"/>
<gene>
    <name evidence="1" type="ORF">AZI98_08600</name>
</gene>
<keyword evidence="2" id="KW-1185">Reference proteome</keyword>
<protein>
    <submittedName>
        <fullName evidence="1">Uncharacterized protein</fullName>
    </submittedName>
</protein>
<name>A0A165XWQ9_9BACI</name>
<dbReference type="Proteomes" id="UP000076476">
    <property type="component" value="Unassembled WGS sequence"/>
</dbReference>
<dbReference type="Pfam" id="PF14350">
    <property type="entry name" value="Beta_protein"/>
    <property type="match status" value="1"/>
</dbReference>
<reference evidence="1 2" key="1">
    <citation type="submission" date="2016-04" db="EMBL/GenBank/DDBJ databases">
        <title>Draft genome sequence of Aeribacillus pallidus 8m3 from petroleum reservoir.</title>
        <authorList>
            <person name="Poltaraus A.B."/>
            <person name="Nazina T.N."/>
            <person name="Tourova T.P."/>
            <person name="Malakho S.M."/>
            <person name="Korshunova A.V."/>
            <person name="Sokolova D.S."/>
        </authorList>
    </citation>
    <scope>NUCLEOTIDE SEQUENCE [LARGE SCALE GENOMIC DNA]</scope>
    <source>
        <strain evidence="1 2">8m3</strain>
    </source>
</reference>
<dbReference type="OrthoDB" id="1492299at2"/>
<sequence length="350" mass="40026">MITYYPILNNLPAEIAAYQALKEETKLAIIPIIQSKRIKRSNLDRWWNSFNTLGRYLSSKLGTKEFIYDFTSAFEFIGNINEELLTDNGDNLVEFCANNMDEHNLNYIPCLHYDSPDWYIDSVNNLNKEKVAIRVRVHNFADSLDQFVKQRLEQVIQKSLTNTNNIILILDFYNNVNLGRVQTAISNFSSLEHSELVISLTSCPNDLSRISPISFSEAAPRDDINLFFDLIEQNPNIGYSDYTVRLTPEPEETAIINYNTTYLKIIYTAEDYYMVGKSSLNRDDGVDNFIDVCQQIVDHDCYSGPNFSNGDLKISNCANGLTEIRSHSANIEIGVNHHIEFVVNQLSNIN</sequence>
<dbReference type="AlphaFoldDB" id="A0A165XWQ9"/>
<organism evidence="1 2">
    <name type="scientific">Aeribacillus pallidus</name>
    <dbReference type="NCBI Taxonomy" id="33936"/>
    <lineage>
        <taxon>Bacteria</taxon>
        <taxon>Bacillati</taxon>
        <taxon>Bacillota</taxon>
        <taxon>Bacilli</taxon>
        <taxon>Bacillales</taxon>
        <taxon>Bacillaceae</taxon>
        <taxon>Aeribacillus</taxon>
    </lineage>
</organism>
<evidence type="ECO:0000313" key="2">
    <source>
        <dbReference type="Proteomes" id="UP000076476"/>
    </source>
</evidence>
<comment type="caution">
    <text evidence="1">The sequence shown here is derived from an EMBL/GenBank/DDBJ whole genome shotgun (WGS) entry which is preliminary data.</text>
</comment>
<accession>A0A165XWQ9</accession>
<evidence type="ECO:0000313" key="1">
    <source>
        <dbReference type="EMBL" id="KZN96482.1"/>
    </source>
</evidence>
<dbReference type="EMBL" id="LWBR01000022">
    <property type="protein sequence ID" value="KZN96482.1"/>
    <property type="molecule type" value="Genomic_DNA"/>
</dbReference>
<dbReference type="InterPro" id="IPR025683">
    <property type="entry name" value="Protein_beta"/>
</dbReference>
<dbReference type="RefSeq" id="WP_063387874.1">
    <property type="nucleotide sequence ID" value="NZ_LWBR01000022.1"/>
</dbReference>